<dbReference type="AlphaFoldDB" id="A0A931ANW4"/>
<keyword evidence="2" id="KW-1185">Reference proteome</keyword>
<evidence type="ECO:0000313" key="2">
    <source>
        <dbReference type="Proteomes" id="UP000621436"/>
    </source>
</evidence>
<accession>A0A931ANW4</accession>
<evidence type="ECO:0008006" key="3">
    <source>
        <dbReference type="Google" id="ProtNLM"/>
    </source>
</evidence>
<dbReference type="RefSeq" id="WP_270452457.1">
    <property type="nucleotide sequence ID" value="NZ_JADPIE010000001.1"/>
</dbReference>
<protein>
    <recommendedName>
        <fullName evidence="3">Adhesin domain-containing protein</fullName>
    </recommendedName>
</protein>
<reference evidence="1" key="1">
    <citation type="submission" date="2020-11" db="EMBL/GenBank/DDBJ databases">
        <title>Halonatronomonas betainensis gen. nov., sp. nov. a novel haloalkaliphilic representative of the family Halanaerobiacae capable of betaine degradation.</title>
        <authorList>
            <person name="Boltyanskaya Y."/>
            <person name="Kevbrin V."/>
            <person name="Detkova E."/>
            <person name="Grouzdev D.S."/>
            <person name="Koziaeva V."/>
            <person name="Zhilina T."/>
        </authorList>
    </citation>
    <scope>NUCLEOTIDE SEQUENCE</scope>
    <source>
        <strain evidence="1">Z-7014</strain>
    </source>
</reference>
<name>A0A931ANW4_9FIRM</name>
<evidence type="ECO:0000313" key="1">
    <source>
        <dbReference type="EMBL" id="MBF8435782.1"/>
    </source>
</evidence>
<comment type="caution">
    <text evidence="1">The sequence shown here is derived from an EMBL/GenBank/DDBJ whole genome shotgun (WGS) entry which is preliminary data.</text>
</comment>
<dbReference type="EMBL" id="JADPIE010000001">
    <property type="protein sequence ID" value="MBF8435782.1"/>
    <property type="molecule type" value="Genomic_DNA"/>
</dbReference>
<proteinExistence type="predicted"/>
<gene>
    <name evidence="1" type="ORF">I0Q91_01700</name>
</gene>
<sequence length="298" mass="34085">MLSRKRVITIIIILLLIFVYIDARLITDGQGMATLFNVDISYSGNVDWSSGGDYQYRSEISGDEIYDRADLTGLRVVNSFGEVDIIGESRDDISIDYRIEVKAATEELLEETVEQVALELSQSNQELEVSTARPENMDRVNIATYLTIRAPEELAVDLKSRFDDIRIEDFASQIMIDNSYGDVELLNNSGPLEIESSFSNYKISGIQEMINGRFSYTDIVIEQLSSDLELDLQFSDLDLYLDNEPDFWSYDLSTNFGTINSRYDFQLTEDGTRTNYYYEREGQPLIKIDGRFTDITIH</sequence>
<dbReference type="Proteomes" id="UP000621436">
    <property type="component" value="Unassembled WGS sequence"/>
</dbReference>
<organism evidence="1 2">
    <name type="scientific">Halonatronomonas betaini</name>
    <dbReference type="NCBI Taxonomy" id="2778430"/>
    <lineage>
        <taxon>Bacteria</taxon>
        <taxon>Bacillati</taxon>
        <taxon>Bacillota</taxon>
        <taxon>Clostridia</taxon>
        <taxon>Halanaerobiales</taxon>
        <taxon>Halarsenatibacteraceae</taxon>
        <taxon>Halonatronomonas</taxon>
    </lineage>
</organism>